<dbReference type="RefSeq" id="WP_237915266.1">
    <property type="nucleotide sequence ID" value="NZ_JAKNID010000007.1"/>
</dbReference>
<dbReference type="Pfam" id="PF13472">
    <property type="entry name" value="Lipase_GDSL_2"/>
    <property type="match status" value="1"/>
</dbReference>
<dbReference type="Proteomes" id="UP001108123">
    <property type="component" value="Unassembled WGS sequence"/>
</dbReference>
<keyword evidence="1" id="KW-0472">Membrane</keyword>
<evidence type="ECO:0000313" key="4">
    <source>
        <dbReference type="Proteomes" id="UP001108123"/>
    </source>
</evidence>
<feature type="domain" description="SGNH hydrolase-type esterase" evidence="2">
    <location>
        <begin position="120"/>
        <end position="270"/>
    </location>
</feature>
<evidence type="ECO:0000259" key="2">
    <source>
        <dbReference type="Pfam" id="PF13472"/>
    </source>
</evidence>
<organism evidence="3 4">
    <name type="scientific">Anaerosalibacter bizertensis</name>
    <dbReference type="NCBI Taxonomy" id="932217"/>
    <lineage>
        <taxon>Bacteria</taxon>
        <taxon>Bacillati</taxon>
        <taxon>Bacillota</taxon>
        <taxon>Tissierellia</taxon>
        <taxon>Tissierellales</taxon>
        <taxon>Sporanaerobacteraceae</taxon>
        <taxon>Anaerosalibacter</taxon>
    </lineage>
</organism>
<dbReference type="AlphaFoldDB" id="A0A9Q4ABE7"/>
<reference evidence="3" key="1">
    <citation type="submission" date="2022-01" db="EMBL/GenBank/DDBJ databases">
        <title>Collection of gut derived symbiotic bacterial strains cultured from healthy donors.</title>
        <authorList>
            <person name="Lin H."/>
            <person name="Kohout C."/>
            <person name="Waligurski E."/>
            <person name="Pamer E.G."/>
        </authorList>
    </citation>
    <scope>NUCLEOTIDE SEQUENCE</scope>
    <source>
        <strain evidence="3">MSK.14.39</strain>
    </source>
</reference>
<dbReference type="EMBL" id="JAKNID010000007">
    <property type="protein sequence ID" value="MCG4564480.1"/>
    <property type="molecule type" value="Genomic_DNA"/>
</dbReference>
<evidence type="ECO:0000313" key="3">
    <source>
        <dbReference type="EMBL" id="MCG4564480.1"/>
    </source>
</evidence>
<dbReference type="SUPFAM" id="SSF52266">
    <property type="entry name" value="SGNH hydrolase"/>
    <property type="match status" value="1"/>
</dbReference>
<keyword evidence="4" id="KW-1185">Reference proteome</keyword>
<protein>
    <submittedName>
        <fullName evidence="3">GDSL-type esterase/lipase family protein</fullName>
    </submittedName>
</protein>
<keyword evidence="1" id="KW-0812">Transmembrane</keyword>
<feature type="transmembrane region" description="Helical" evidence="1">
    <location>
        <begin position="20"/>
        <end position="41"/>
    </location>
</feature>
<sequence length="284" mass="32606">MKRRRGRRRKLRVANKIRFAFSLTLIIGVIFILSFSVKAIFNKEDKNKVVPKAEKSNCSVKDSEVKTKNKSEKEKSLESNIKEVEETPVSKDEEVIEKKEDNGDKSYNYKEIFKDSLFIGDSITDSLSGYEVLDERNVIAKLGLTAVGAQKEVINIGEGNFSKVYILFGMNDILMGISDEKFTQNYMDLIHIIQKKLPNADIYVQSILPVSPKVQNKKPALNNLKIEEFNSALIRICKDEGINYINLRPILKGKENLFEPDGIHLKYAFYKQWLNYIINNNSQQ</sequence>
<evidence type="ECO:0000256" key="1">
    <source>
        <dbReference type="SAM" id="Phobius"/>
    </source>
</evidence>
<comment type="caution">
    <text evidence="3">The sequence shown here is derived from an EMBL/GenBank/DDBJ whole genome shotgun (WGS) entry which is preliminary data.</text>
</comment>
<proteinExistence type="predicted"/>
<dbReference type="Gene3D" id="3.40.50.1110">
    <property type="entry name" value="SGNH hydrolase"/>
    <property type="match status" value="1"/>
</dbReference>
<dbReference type="InterPro" id="IPR013830">
    <property type="entry name" value="SGNH_hydro"/>
</dbReference>
<gene>
    <name evidence="3" type="ORF">L0P62_03360</name>
</gene>
<name>A0A9Q4ABE7_9FIRM</name>
<keyword evidence="1" id="KW-1133">Transmembrane helix</keyword>
<accession>A0A9Q4ABE7</accession>
<dbReference type="InterPro" id="IPR036514">
    <property type="entry name" value="SGNH_hydro_sf"/>
</dbReference>